<dbReference type="PANTHER" id="PTHR45586">
    <property type="entry name" value="TPR REPEAT-CONTAINING PROTEIN PA4667"/>
    <property type="match status" value="1"/>
</dbReference>
<dbReference type="InterPro" id="IPR024618">
    <property type="entry name" value="DUF3857"/>
</dbReference>
<sequence>MSANCVALKAQQADAPSPAAHFTRAAKDLFTAASAVPGDGANIAILEDDDSYTFDEQGRMTHVGYTVYKVLTEKGAEAWDSISIGWEPWHEARPEIKVRVITPDFAEHALDPKNLNETPAREGDYKIYSDGKRLHAPFPAISAGVVVEEEYVERETQPLFAAGRTGWTTFGREDIPVEHSRLEFDAPASLPLRTATLLMNQKPQRIEANGRVKLIYDVPRLEGVPDGDSSLPSDVARFPQVSYSTGASWQAMATEYSKLVDSRAEAAAVQSLVDGLIAGKKTAAEKEAALLDYLDRQVRYTGIEFGGAAIIPHEPAETLGKKYGDCKDKATLLVTMLRAAGIPAYVALLNAGSRMDVPAELPGMGLFDHAIVYVPEIAAANGQPALPAVWIDATDRYARLGQLPIADQGRMSLIARPETTALAQIPLASSKENTLLEYRTITLSENGPATVVEKTQPKGVYESRYRSYYADKPDKDTRDNLTSYVKAQYVSDSLTTVERSDPADLANQFELTVACEKAKRGYTSLTGADAAIRYEALFFRLPEELTTKKDDDKDKKDATSSRTSDWQLIEPYVVDLSYRVVPPAGFIPKELPKSSTITMGPATLSQTFSTDENGTVLAHLVFDTGKRRYTVAEGNELRNKVSDLTSGPPIMLSFEPKGERLLREGKVREALASYRALVALHPNEAVHHLQVANVLLDAGMGGAAREEARLAVKLEPTSALAQKTLAQILKHDLVGRNMRPGSDLAGAVTAFRAAAKLDPDDNSTLGDLAILLEYDPVGRRYSMQAPLKDAIAEYKTIGQDKLNQLDLSNNLAYAEFYAGDYAAACKTAETLNPEPKALIAACVAVQQGAKAGMAEVNKRANDDSSFKDTAHTAGEMLMNVRQYPLAADFLQAGAAGDNAAQAMGLASLLRDAHHHEDLKFDNTPQDLVKRFFLLSMDPNLTMAKLEALSSKSALAVVAKEDPEEIKKALESGRQLNSQLAREGSFLDVTLDILAQAFDPKVEGDDAMGYRLKVQIPGGSNMTFFVVKEDGQYKLLDSSQEPNNIGWELLERIQAGDLRSSKVLLDWLREDMHLEGGDDPLGGPVFPRFWTRGAAPDANRMKLAAASLLVSSRSTAERGIGILEPALKVATTEREKQNIEIALSAGYSLKQNFAAQLTEAKALLDQVPESRMAYLNNVEALLGLQRYDDAMKLADDRLKLLENDPDALRSKTQIETARGNYAAARVWLQKLSDLGREDAEVLNENAWLALYTGKIDDKDIAAGIKATQLSKDNPHILHTLACLYAEAGKTKEARDLLLRSMDELNLDEPNDDYWYALGRIAEQYGERDVAIADYRKLEKPKEVLSIPTSSYELAQIRLKAMNAGTQAGTTSAQAANGKMR</sequence>
<evidence type="ECO:0000313" key="5">
    <source>
        <dbReference type="EMBL" id="UWZ82006.1"/>
    </source>
</evidence>
<evidence type="ECO:0000256" key="2">
    <source>
        <dbReference type="ARBA" id="ARBA00022803"/>
    </source>
</evidence>
<keyword evidence="1" id="KW-0677">Repeat</keyword>
<evidence type="ECO:0000259" key="4">
    <source>
        <dbReference type="Pfam" id="PF12969"/>
    </source>
</evidence>
<reference evidence="5" key="1">
    <citation type="submission" date="2021-04" db="EMBL/GenBank/DDBJ databases">
        <title>Phylogenetic analysis of Acidobacteriaceae.</title>
        <authorList>
            <person name="Qiu L."/>
            <person name="Zhang Q."/>
        </authorList>
    </citation>
    <scope>NUCLEOTIDE SEQUENCE</scope>
    <source>
        <strain evidence="5">DSM 25168</strain>
    </source>
</reference>
<feature type="domain" description="Transglutaminase-like" evidence="3">
    <location>
        <begin position="271"/>
        <end position="346"/>
    </location>
</feature>
<dbReference type="Pfam" id="PF12969">
    <property type="entry name" value="DUF3857"/>
    <property type="match status" value="1"/>
</dbReference>
<accession>A0A9J7BM69</accession>
<keyword evidence="2" id="KW-0802">TPR repeat</keyword>
<dbReference type="Gene3D" id="1.25.40.10">
    <property type="entry name" value="Tetratricopeptide repeat domain"/>
    <property type="match status" value="2"/>
</dbReference>
<dbReference type="EMBL" id="CP093313">
    <property type="protein sequence ID" value="UWZ82006.1"/>
    <property type="molecule type" value="Genomic_DNA"/>
</dbReference>
<gene>
    <name evidence="5" type="ORF">MOP44_15650</name>
</gene>
<dbReference type="Gene3D" id="3.10.620.30">
    <property type="match status" value="1"/>
</dbReference>
<dbReference type="SUPFAM" id="SSF48452">
    <property type="entry name" value="TPR-like"/>
    <property type="match status" value="2"/>
</dbReference>
<dbReference type="RefSeq" id="WP_260791024.1">
    <property type="nucleotide sequence ID" value="NZ_CP093313.1"/>
</dbReference>
<dbReference type="InterPro" id="IPR011990">
    <property type="entry name" value="TPR-like_helical_dom_sf"/>
</dbReference>
<keyword evidence="6" id="KW-1185">Reference proteome</keyword>
<organism evidence="5 6">
    <name type="scientific">Occallatibacter riparius</name>
    <dbReference type="NCBI Taxonomy" id="1002689"/>
    <lineage>
        <taxon>Bacteria</taxon>
        <taxon>Pseudomonadati</taxon>
        <taxon>Acidobacteriota</taxon>
        <taxon>Terriglobia</taxon>
        <taxon>Terriglobales</taxon>
        <taxon>Acidobacteriaceae</taxon>
        <taxon>Occallatibacter</taxon>
    </lineage>
</organism>
<dbReference type="Proteomes" id="UP001059380">
    <property type="component" value="Chromosome"/>
</dbReference>
<dbReference type="Pfam" id="PF01841">
    <property type="entry name" value="Transglut_core"/>
    <property type="match status" value="1"/>
</dbReference>
<dbReference type="Gene3D" id="2.60.40.3140">
    <property type="match status" value="1"/>
</dbReference>
<protein>
    <submittedName>
        <fullName evidence="5">DUF3857 domain-containing protein</fullName>
    </submittedName>
</protein>
<proteinExistence type="predicted"/>
<name>A0A9J7BM69_9BACT</name>
<dbReference type="SUPFAM" id="SSF54001">
    <property type="entry name" value="Cysteine proteinases"/>
    <property type="match status" value="1"/>
</dbReference>
<dbReference type="InterPro" id="IPR038765">
    <property type="entry name" value="Papain-like_cys_pep_sf"/>
</dbReference>
<dbReference type="InterPro" id="IPR051012">
    <property type="entry name" value="CellSynth/LPSAsmb/PSIAsmb"/>
</dbReference>
<dbReference type="PANTHER" id="PTHR45586:SF1">
    <property type="entry name" value="LIPOPOLYSACCHARIDE ASSEMBLY PROTEIN B"/>
    <property type="match status" value="1"/>
</dbReference>
<dbReference type="InterPro" id="IPR002931">
    <property type="entry name" value="Transglutaminase-like"/>
</dbReference>
<dbReference type="Pfam" id="PF13432">
    <property type="entry name" value="TPR_16"/>
    <property type="match status" value="1"/>
</dbReference>
<evidence type="ECO:0000256" key="1">
    <source>
        <dbReference type="ARBA" id="ARBA00022737"/>
    </source>
</evidence>
<feature type="domain" description="DUF3857" evidence="4">
    <location>
        <begin position="58"/>
        <end position="211"/>
    </location>
</feature>
<dbReference type="KEGG" id="orp:MOP44_15650"/>
<evidence type="ECO:0000313" key="6">
    <source>
        <dbReference type="Proteomes" id="UP001059380"/>
    </source>
</evidence>
<evidence type="ECO:0000259" key="3">
    <source>
        <dbReference type="Pfam" id="PF01841"/>
    </source>
</evidence>